<gene>
    <name evidence="9" type="primary">yciB</name>
    <name evidence="9" type="ORF">L248_1624</name>
</gene>
<dbReference type="UniPathway" id="UPA00219"/>
<feature type="active site" description="Nucleophile" evidence="6">
    <location>
        <position position="191"/>
    </location>
</feature>
<dbReference type="STRING" id="1231336.L248_1624"/>
<dbReference type="eggNOG" id="COG1376">
    <property type="taxonomic scope" value="Bacteria"/>
</dbReference>
<dbReference type="CDD" id="cd16913">
    <property type="entry name" value="YkuD_like"/>
    <property type="match status" value="1"/>
</dbReference>
<reference evidence="10" key="1">
    <citation type="journal article" date="2013" name="Genome Announc.">
        <title>Whole-Genome Sequencing of Lactobacillus shenzhenensis Strain LY-73T.</title>
        <authorList>
            <person name="Lin Z."/>
            <person name="Liu Z."/>
            <person name="Yang R."/>
            <person name="Zou Y."/>
            <person name="Wan D."/>
            <person name="Chen J."/>
            <person name="Guo M."/>
            <person name="Zhao J."/>
            <person name="Fang C."/>
            <person name="Yang R."/>
            <person name="Liu F."/>
        </authorList>
    </citation>
    <scope>NUCLEOTIDE SEQUENCE [LARGE SCALE GENOMIC DNA]</scope>
    <source>
        <strain evidence="10">LY-73</strain>
    </source>
</reference>
<dbReference type="GO" id="GO:0016740">
    <property type="term" value="F:transferase activity"/>
    <property type="evidence" value="ECO:0007669"/>
    <property type="project" value="UniProtKB-KW"/>
</dbReference>
<dbReference type="Gene3D" id="2.40.440.10">
    <property type="entry name" value="L,D-transpeptidase catalytic domain-like"/>
    <property type="match status" value="1"/>
</dbReference>
<keyword evidence="10" id="KW-1185">Reference proteome</keyword>
<dbReference type="GO" id="GO:0071972">
    <property type="term" value="F:peptidoglycan L,D-transpeptidase activity"/>
    <property type="evidence" value="ECO:0007669"/>
    <property type="project" value="TreeGrafter"/>
</dbReference>
<dbReference type="PROSITE" id="PS52029">
    <property type="entry name" value="LD_TPASE"/>
    <property type="match status" value="1"/>
</dbReference>
<dbReference type="InterPro" id="IPR005490">
    <property type="entry name" value="LD_TPept_cat_dom"/>
</dbReference>
<evidence type="ECO:0000256" key="5">
    <source>
        <dbReference type="ARBA" id="ARBA00023316"/>
    </source>
</evidence>
<dbReference type="RefSeq" id="WP_022530631.1">
    <property type="nucleotide sequence ID" value="NZ_KI271605.1"/>
</dbReference>
<keyword evidence="3 6" id="KW-0133">Cell shape</keyword>
<evidence type="ECO:0000313" key="10">
    <source>
        <dbReference type="Proteomes" id="UP000030647"/>
    </source>
</evidence>
<organism evidence="9 10">
    <name type="scientific">Schleiferilactobacillus shenzhenensis LY-73</name>
    <dbReference type="NCBI Taxonomy" id="1231336"/>
    <lineage>
        <taxon>Bacteria</taxon>
        <taxon>Bacillati</taxon>
        <taxon>Bacillota</taxon>
        <taxon>Bacilli</taxon>
        <taxon>Lactobacillales</taxon>
        <taxon>Lactobacillaceae</taxon>
        <taxon>Schleiferilactobacillus</taxon>
    </lineage>
</organism>
<evidence type="ECO:0000313" key="9">
    <source>
        <dbReference type="EMBL" id="ERL64091.1"/>
    </source>
</evidence>
<dbReference type="PANTHER" id="PTHR30582:SF2">
    <property type="entry name" value="L,D-TRANSPEPTIDASE YCIB-RELATED"/>
    <property type="match status" value="1"/>
</dbReference>
<dbReference type="InterPro" id="IPR050979">
    <property type="entry name" value="LD-transpeptidase"/>
</dbReference>
<feature type="compositionally biased region" description="Polar residues" evidence="7">
    <location>
        <begin position="61"/>
        <end position="76"/>
    </location>
</feature>
<keyword evidence="2" id="KW-0808">Transferase</keyword>
<evidence type="ECO:0000259" key="8">
    <source>
        <dbReference type="PROSITE" id="PS52029"/>
    </source>
</evidence>
<feature type="region of interest" description="Disordered" evidence="7">
    <location>
        <begin position="52"/>
        <end position="78"/>
    </location>
</feature>
<dbReference type="SUPFAM" id="SSF141523">
    <property type="entry name" value="L,D-transpeptidase catalytic domain-like"/>
    <property type="match status" value="1"/>
</dbReference>
<dbReference type="HOGENOM" id="CLU_089260_0_1_9"/>
<evidence type="ECO:0000256" key="2">
    <source>
        <dbReference type="ARBA" id="ARBA00022679"/>
    </source>
</evidence>
<protein>
    <submittedName>
        <fullName evidence="9">YciB</fullName>
    </submittedName>
</protein>
<evidence type="ECO:0000256" key="4">
    <source>
        <dbReference type="ARBA" id="ARBA00022984"/>
    </source>
</evidence>
<dbReference type="InterPro" id="IPR038063">
    <property type="entry name" value="Transpep_catalytic_dom"/>
</dbReference>
<dbReference type="GO" id="GO:0071555">
    <property type="term" value="P:cell wall organization"/>
    <property type="evidence" value="ECO:0007669"/>
    <property type="project" value="UniProtKB-UniRule"/>
</dbReference>
<sequence length="215" mass="24141">MRNYWQHPFLPFIIALLVIVTGSAVLLVAPAPRQTASETPARMTVLAEPVRRPVKKAAAQPQGTMRTPMDWQQPSETKPYPDVAAHPHLWIKVSLAKQRVYFLDGQTKLYTMYASTGVDTPNSRTPTGTYTIEAERGHFFFNGESQEGAYYYVSWKDHGVYLFHSTPTDANGKFNTAEAANLGVRPSSHGCIRLTVADAKWLYDHIRFGTRVVIE</sequence>
<keyword evidence="5 6" id="KW-0961">Cell wall biogenesis/degradation</keyword>
<dbReference type="GO" id="GO:0005576">
    <property type="term" value="C:extracellular region"/>
    <property type="evidence" value="ECO:0007669"/>
    <property type="project" value="TreeGrafter"/>
</dbReference>
<dbReference type="EMBL" id="KI271605">
    <property type="protein sequence ID" value="ERL64091.1"/>
    <property type="molecule type" value="Genomic_DNA"/>
</dbReference>
<evidence type="ECO:0000256" key="3">
    <source>
        <dbReference type="ARBA" id="ARBA00022960"/>
    </source>
</evidence>
<dbReference type="Proteomes" id="UP000030647">
    <property type="component" value="Unassembled WGS sequence"/>
</dbReference>
<feature type="domain" description="L,D-TPase catalytic" evidence="8">
    <location>
        <begin position="89"/>
        <end position="215"/>
    </location>
</feature>
<accession>U4TH20</accession>
<dbReference type="Pfam" id="PF03734">
    <property type="entry name" value="YkuD"/>
    <property type="match status" value="1"/>
</dbReference>
<feature type="active site" description="Proton donor/acceptor" evidence="6">
    <location>
        <position position="164"/>
    </location>
</feature>
<evidence type="ECO:0000256" key="1">
    <source>
        <dbReference type="ARBA" id="ARBA00004752"/>
    </source>
</evidence>
<dbReference type="GO" id="GO:0008360">
    <property type="term" value="P:regulation of cell shape"/>
    <property type="evidence" value="ECO:0007669"/>
    <property type="project" value="UniProtKB-UniRule"/>
</dbReference>
<dbReference type="PANTHER" id="PTHR30582">
    <property type="entry name" value="L,D-TRANSPEPTIDASE"/>
    <property type="match status" value="1"/>
</dbReference>
<keyword evidence="4 6" id="KW-0573">Peptidoglycan synthesis</keyword>
<name>U4TH20_9LACO</name>
<evidence type="ECO:0000256" key="6">
    <source>
        <dbReference type="PROSITE-ProRule" id="PRU01373"/>
    </source>
</evidence>
<dbReference type="AlphaFoldDB" id="U4TH20"/>
<proteinExistence type="predicted"/>
<comment type="pathway">
    <text evidence="1 6">Cell wall biogenesis; peptidoglycan biosynthesis.</text>
</comment>
<dbReference type="GO" id="GO:0018104">
    <property type="term" value="P:peptidoglycan-protein cross-linking"/>
    <property type="evidence" value="ECO:0007669"/>
    <property type="project" value="TreeGrafter"/>
</dbReference>
<evidence type="ECO:0000256" key="7">
    <source>
        <dbReference type="SAM" id="MobiDB-lite"/>
    </source>
</evidence>